<keyword evidence="1" id="KW-0547">Nucleotide-binding</keyword>
<dbReference type="PANTHER" id="PTHR43038:SF3">
    <property type="entry name" value="ABC TRANSPORTER G FAMILY MEMBER 20 ISOFORM X1"/>
    <property type="match status" value="1"/>
</dbReference>
<dbReference type="Proteomes" id="UP000282930">
    <property type="component" value="Chromosome"/>
</dbReference>
<protein>
    <submittedName>
        <fullName evidence="4">ABC transporter ATP-binding protein</fullName>
    </submittedName>
</protein>
<name>A0A3T0D4V5_9FIRM</name>
<dbReference type="KEGG" id="ccha:ELD05_05215"/>
<dbReference type="Gene3D" id="3.40.50.300">
    <property type="entry name" value="P-loop containing nucleotide triphosphate hydrolases"/>
    <property type="match status" value="1"/>
</dbReference>
<proteinExistence type="predicted"/>
<dbReference type="PANTHER" id="PTHR43038">
    <property type="entry name" value="ATP-BINDING CASSETTE, SUB-FAMILY H, MEMBER 1"/>
    <property type="match status" value="1"/>
</dbReference>
<feature type="domain" description="ABC transporter" evidence="3">
    <location>
        <begin position="5"/>
        <end position="234"/>
    </location>
</feature>
<dbReference type="PROSITE" id="PS00211">
    <property type="entry name" value="ABC_TRANSPORTER_1"/>
    <property type="match status" value="1"/>
</dbReference>
<evidence type="ECO:0000256" key="1">
    <source>
        <dbReference type="ARBA" id="ARBA00022741"/>
    </source>
</evidence>
<dbReference type="AlphaFoldDB" id="A0A3T0D4V5"/>
<dbReference type="SUPFAM" id="SSF52540">
    <property type="entry name" value="P-loop containing nucleoside triphosphate hydrolases"/>
    <property type="match status" value="1"/>
</dbReference>
<dbReference type="CDD" id="cd03230">
    <property type="entry name" value="ABC_DR_subfamily_A"/>
    <property type="match status" value="1"/>
</dbReference>
<dbReference type="GO" id="GO:0005524">
    <property type="term" value="F:ATP binding"/>
    <property type="evidence" value="ECO:0007669"/>
    <property type="project" value="UniProtKB-KW"/>
</dbReference>
<evidence type="ECO:0000259" key="3">
    <source>
        <dbReference type="PROSITE" id="PS50893"/>
    </source>
</evidence>
<dbReference type="InterPro" id="IPR003593">
    <property type="entry name" value="AAA+_ATPase"/>
</dbReference>
<evidence type="ECO:0000256" key="2">
    <source>
        <dbReference type="ARBA" id="ARBA00022840"/>
    </source>
</evidence>
<organism evidence="4 5">
    <name type="scientific">Caldicellulosiruptor changbaiensis</name>
    <dbReference type="NCBI Taxonomy" id="1222016"/>
    <lineage>
        <taxon>Bacteria</taxon>
        <taxon>Bacillati</taxon>
        <taxon>Bacillota</taxon>
        <taxon>Bacillota incertae sedis</taxon>
        <taxon>Caldicellulosiruptorales</taxon>
        <taxon>Caldicellulosiruptoraceae</taxon>
        <taxon>Caldicellulosiruptor</taxon>
    </lineage>
</organism>
<evidence type="ECO:0000313" key="5">
    <source>
        <dbReference type="Proteomes" id="UP000282930"/>
    </source>
</evidence>
<dbReference type="PROSITE" id="PS50893">
    <property type="entry name" value="ABC_TRANSPORTER_2"/>
    <property type="match status" value="1"/>
</dbReference>
<dbReference type="InterPro" id="IPR027417">
    <property type="entry name" value="P-loop_NTPase"/>
</dbReference>
<reference evidence="4 5" key="1">
    <citation type="submission" date="2018-12" db="EMBL/GenBank/DDBJ databases">
        <title>Genome sequence from the cellulolytic species, Caldicellulosiruptor changbaiensis.</title>
        <authorList>
            <person name="Blumer-Schuette S.E."/>
            <person name="Mendoza C."/>
        </authorList>
    </citation>
    <scope>NUCLEOTIDE SEQUENCE [LARGE SCALE GENOMIC DNA]</scope>
    <source>
        <strain evidence="4 5">CBS-Z</strain>
    </source>
</reference>
<gene>
    <name evidence="4" type="ORF">ELD05_05215</name>
</gene>
<dbReference type="GO" id="GO:0016887">
    <property type="term" value="F:ATP hydrolysis activity"/>
    <property type="evidence" value="ECO:0007669"/>
    <property type="project" value="InterPro"/>
</dbReference>
<keyword evidence="2 4" id="KW-0067">ATP-binding</keyword>
<accession>A0A3T0D4V5</accession>
<sequence length="240" mass="26863">MEYAIKVEGLTKRFGEFVAVNDISFSIPKGSLFALLGPNGSGKTTTIKIICGVLRATKGYVEVLGNDVLKYPEQVKQNIGYVSQKFSLYEDLTIEENIEFYGAIYGLSRDEIEEKKAKLLKFFGFEGREKSLVGTLSGGMKQKLAFACATLHNPQILILDEPTAGVDPISRKEYWEMIRVFSQSGVTVLVTTHYMDEAERCDYVAFMFNGILKEVDTPANVKTKYSSHSIEDVFVKVFSQ</sequence>
<dbReference type="InterPro" id="IPR017871">
    <property type="entry name" value="ABC_transporter-like_CS"/>
</dbReference>
<keyword evidence="5" id="KW-1185">Reference proteome</keyword>
<dbReference type="RefSeq" id="WP_127351608.1">
    <property type="nucleotide sequence ID" value="NZ_CP034791.1"/>
</dbReference>
<evidence type="ECO:0000313" key="4">
    <source>
        <dbReference type="EMBL" id="AZT90091.1"/>
    </source>
</evidence>
<dbReference type="EMBL" id="CP034791">
    <property type="protein sequence ID" value="AZT90091.1"/>
    <property type="molecule type" value="Genomic_DNA"/>
</dbReference>
<dbReference type="InterPro" id="IPR003439">
    <property type="entry name" value="ABC_transporter-like_ATP-bd"/>
</dbReference>
<dbReference type="SMART" id="SM00382">
    <property type="entry name" value="AAA"/>
    <property type="match status" value="1"/>
</dbReference>
<dbReference type="Pfam" id="PF00005">
    <property type="entry name" value="ABC_tran"/>
    <property type="match status" value="1"/>
</dbReference>